<feature type="compositionally biased region" description="Basic residues" evidence="1">
    <location>
        <begin position="1"/>
        <end position="11"/>
    </location>
</feature>
<feature type="region of interest" description="Disordered" evidence="1">
    <location>
        <begin position="1"/>
        <end position="40"/>
    </location>
</feature>
<gene>
    <name evidence="2" type="ORF">PMIN01_07872</name>
</gene>
<feature type="region of interest" description="Disordered" evidence="1">
    <location>
        <begin position="56"/>
        <end position="111"/>
    </location>
</feature>
<dbReference type="InterPro" id="IPR053030">
    <property type="entry name" value="Ribosomal_biogenesis_FAF1-like"/>
</dbReference>
<organism evidence="2 3">
    <name type="scientific">Paraphaeosphaeria minitans</name>
    <dbReference type="NCBI Taxonomy" id="565426"/>
    <lineage>
        <taxon>Eukaryota</taxon>
        <taxon>Fungi</taxon>
        <taxon>Dikarya</taxon>
        <taxon>Ascomycota</taxon>
        <taxon>Pezizomycotina</taxon>
        <taxon>Dothideomycetes</taxon>
        <taxon>Pleosporomycetidae</taxon>
        <taxon>Pleosporales</taxon>
        <taxon>Massarineae</taxon>
        <taxon>Didymosphaeriaceae</taxon>
        <taxon>Paraphaeosphaeria</taxon>
    </lineage>
</organism>
<dbReference type="PANTHER" id="PTHR28096">
    <property type="entry name" value="PROTEIN FAF1"/>
    <property type="match status" value="1"/>
</dbReference>
<proteinExistence type="predicted"/>
<evidence type="ECO:0000313" key="2">
    <source>
        <dbReference type="EMBL" id="KAF9733529.1"/>
    </source>
</evidence>
<name>A0A9P6GDP6_9PLEO</name>
<dbReference type="PANTHER" id="PTHR28096:SF1">
    <property type="entry name" value="PROTEIN FAF1"/>
    <property type="match status" value="1"/>
</dbReference>
<feature type="compositionally biased region" description="Basic and acidic residues" evidence="1">
    <location>
        <begin position="56"/>
        <end position="66"/>
    </location>
</feature>
<evidence type="ECO:0000313" key="3">
    <source>
        <dbReference type="Proteomes" id="UP000756921"/>
    </source>
</evidence>
<feature type="compositionally biased region" description="Polar residues" evidence="1">
    <location>
        <begin position="19"/>
        <end position="32"/>
    </location>
</feature>
<feature type="compositionally biased region" description="Acidic residues" evidence="1">
    <location>
        <begin position="67"/>
        <end position="87"/>
    </location>
</feature>
<feature type="region of interest" description="Disordered" evidence="1">
    <location>
        <begin position="200"/>
        <end position="295"/>
    </location>
</feature>
<accession>A0A9P6GDP6</accession>
<evidence type="ECO:0000256" key="1">
    <source>
        <dbReference type="SAM" id="MobiDB-lite"/>
    </source>
</evidence>
<dbReference type="OrthoDB" id="5556956at2759"/>
<dbReference type="GO" id="GO:0000462">
    <property type="term" value="P:maturation of SSU-rRNA from tricistronic rRNA transcript (SSU-rRNA, 5.8S rRNA, LSU-rRNA)"/>
    <property type="evidence" value="ECO:0007669"/>
    <property type="project" value="TreeGrafter"/>
</dbReference>
<sequence>MAPALGKRKRITREELEQSSRASSPCSVSQNSDGEDMQARFRRAFEAKFAPLKIEPVRAEIQKVEEPAEEPEEDTDWSGISSEDENETSNGVQVFDHTATELPRTKGSKSEYRAFMSAKPPSLAATTTAKPKAAPKYVKEDDTVEAAHMKNDLELQKLLRESTLLSSNAPTYSTRTGNTRESNDARHKLTDLHVQSLGAKKSIFTQKSMPMSHRKGISAKTKMRDYKRRVEAKENGITLEKEQKVRKSVGKRDRGVGAPSVGKFKGGTLTLSKKDLRGLTSSAGDKSKGKKGRRR</sequence>
<protein>
    <submittedName>
        <fullName evidence="2">Uncharacterized protein</fullName>
    </submittedName>
</protein>
<reference evidence="2" key="1">
    <citation type="journal article" date="2020" name="Mol. Plant Microbe Interact.">
        <title>Genome Sequence of the Biocontrol Agent Coniothyrium minitans strain Conio (IMI 134523).</title>
        <authorList>
            <person name="Patel D."/>
            <person name="Shittu T.A."/>
            <person name="Baroncelli R."/>
            <person name="Muthumeenakshi S."/>
            <person name="Osborne T.H."/>
            <person name="Janganan T.K."/>
            <person name="Sreenivasaprasad S."/>
        </authorList>
    </citation>
    <scope>NUCLEOTIDE SEQUENCE</scope>
    <source>
        <strain evidence="2">Conio</strain>
    </source>
</reference>
<dbReference type="AlphaFoldDB" id="A0A9P6GDP6"/>
<feature type="region of interest" description="Disordered" evidence="1">
    <location>
        <begin position="166"/>
        <end position="187"/>
    </location>
</feature>
<feature type="compositionally biased region" description="Basic and acidic residues" evidence="1">
    <location>
        <begin position="222"/>
        <end position="255"/>
    </location>
</feature>
<keyword evidence="3" id="KW-1185">Reference proteome</keyword>
<feature type="compositionally biased region" description="Polar residues" evidence="1">
    <location>
        <begin position="166"/>
        <end position="180"/>
    </location>
</feature>
<dbReference type="GO" id="GO:0005730">
    <property type="term" value="C:nucleolus"/>
    <property type="evidence" value="ECO:0007669"/>
    <property type="project" value="TreeGrafter"/>
</dbReference>
<dbReference type="EMBL" id="WJXW01000008">
    <property type="protein sequence ID" value="KAF9733529.1"/>
    <property type="molecule type" value="Genomic_DNA"/>
</dbReference>
<comment type="caution">
    <text evidence="2">The sequence shown here is derived from an EMBL/GenBank/DDBJ whole genome shotgun (WGS) entry which is preliminary data.</text>
</comment>
<dbReference type="Proteomes" id="UP000756921">
    <property type="component" value="Unassembled WGS sequence"/>
</dbReference>